<evidence type="ECO:0000256" key="4">
    <source>
        <dbReference type="ARBA" id="ARBA00023015"/>
    </source>
</evidence>
<keyword evidence="13" id="KW-1185">Reference proteome</keyword>
<feature type="non-terminal residue" evidence="12">
    <location>
        <position position="130"/>
    </location>
</feature>
<feature type="region of interest" description="Disordered" evidence="11">
    <location>
        <begin position="1"/>
        <end position="22"/>
    </location>
</feature>
<keyword evidence="6 9" id="KW-0804">Transcription</keyword>
<dbReference type="InterPro" id="IPR037212">
    <property type="entry name" value="Med7/Med21-like"/>
</dbReference>
<proteinExistence type="inferred from homology"/>
<dbReference type="InterPro" id="IPR011425">
    <property type="entry name" value="Med9"/>
</dbReference>
<dbReference type="AlphaFoldDB" id="A0A0C3CP96"/>
<evidence type="ECO:0000256" key="1">
    <source>
        <dbReference type="ARBA" id="ARBA00004123"/>
    </source>
</evidence>
<comment type="subunit">
    <text evidence="3 9">Component of the Mediator complex.</text>
</comment>
<reference evidence="12 13" key="1">
    <citation type="submission" date="2014-04" db="EMBL/GenBank/DDBJ databases">
        <authorList>
            <consortium name="DOE Joint Genome Institute"/>
            <person name="Kuo A."/>
            <person name="Martino E."/>
            <person name="Perotto S."/>
            <person name="Kohler A."/>
            <person name="Nagy L.G."/>
            <person name="Floudas D."/>
            <person name="Copeland A."/>
            <person name="Barry K.W."/>
            <person name="Cichocki N."/>
            <person name="Veneault-Fourrey C."/>
            <person name="LaButti K."/>
            <person name="Lindquist E.A."/>
            <person name="Lipzen A."/>
            <person name="Lundell T."/>
            <person name="Morin E."/>
            <person name="Murat C."/>
            <person name="Sun H."/>
            <person name="Tunlid A."/>
            <person name="Henrissat B."/>
            <person name="Grigoriev I.V."/>
            <person name="Hibbett D.S."/>
            <person name="Martin F."/>
            <person name="Nordberg H.P."/>
            <person name="Cantor M.N."/>
            <person name="Hua S.X."/>
        </authorList>
    </citation>
    <scope>NUCLEOTIDE SEQUENCE [LARGE SCALE GENOMIC DNA]</scope>
    <source>
        <strain evidence="12 13">Zn</strain>
    </source>
</reference>
<dbReference type="InParanoid" id="A0A0C3CP96"/>
<dbReference type="STRING" id="913774.A0A0C3CP96"/>
<evidence type="ECO:0000256" key="6">
    <source>
        <dbReference type="ARBA" id="ARBA00023163"/>
    </source>
</evidence>
<dbReference type="EMBL" id="KN832876">
    <property type="protein sequence ID" value="KIN00844.1"/>
    <property type="molecule type" value="Genomic_DNA"/>
</dbReference>
<comment type="similarity">
    <text evidence="2 9">Belongs to the Mediator complex subunit 9 family.</text>
</comment>
<dbReference type="HOGENOM" id="CLU_097220_2_0_1"/>
<evidence type="ECO:0000256" key="3">
    <source>
        <dbReference type="ARBA" id="ARBA00011837"/>
    </source>
</evidence>
<evidence type="ECO:0000256" key="2">
    <source>
        <dbReference type="ARBA" id="ARBA00008089"/>
    </source>
</evidence>
<dbReference type="OrthoDB" id="5414694at2759"/>
<name>A0A0C3CP96_OIDMZ</name>
<keyword evidence="7 9" id="KW-0539">Nucleus</keyword>
<evidence type="ECO:0000256" key="10">
    <source>
        <dbReference type="SAM" id="Coils"/>
    </source>
</evidence>
<protein>
    <recommendedName>
        <fullName evidence="9">Mediator of RNA polymerase II transcription subunit 9</fullName>
    </recommendedName>
    <alternativeName>
        <fullName evidence="9">Mediator complex subunit 9</fullName>
    </alternativeName>
</protein>
<evidence type="ECO:0000313" key="13">
    <source>
        <dbReference type="Proteomes" id="UP000054321"/>
    </source>
</evidence>
<organism evidence="12 13">
    <name type="scientific">Oidiodendron maius (strain Zn)</name>
    <dbReference type="NCBI Taxonomy" id="913774"/>
    <lineage>
        <taxon>Eukaryota</taxon>
        <taxon>Fungi</taxon>
        <taxon>Dikarya</taxon>
        <taxon>Ascomycota</taxon>
        <taxon>Pezizomycotina</taxon>
        <taxon>Leotiomycetes</taxon>
        <taxon>Leotiomycetes incertae sedis</taxon>
        <taxon>Myxotrichaceae</taxon>
        <taxon>Oidiodendron</taxon>
    </lineage>
</organism>
<dbReference type="GO" id="GO:0006357">
    <property type="term" value="P:regulation of transcription by RNA polymerase II"/>
    <property type="evidence" value="ECO:0007669"/>
    <property type="project" value="InterPro"/>
</dbReference>
<dbReference type="Pfam" id="PF07544">
    <property type="entry name" value="Med9"/>
    <property type="match status" value="1"/>
</dbReference>
<accession>A0A0C3CP96</accession>
<reference evidence="13" key="2">
    <citation type="submission" date="2015-01" db="EMBL/GenBank/DDBJ databases">
        <title>Evolutionary Origins and Diversification of the Mycorrhizal Mutualists.</title>
        <authorList>
            <consortium name="DOE Joint Genome Institute"/>
            <consortium name="Mycorrhizal Genomics Consortium"/>
            <person name="Kohler A."/>
            <person name="Kuo A."/>
            <person name="Nagy L.G."/>
            <person name="Floudas D."/>
            <person name="Copeland A."/>
            <person name="Barry K.W."/>
            <person name="Cichocki N."/>
            <person name="Veneault-Fourrey C."/>
            <person name="LaButti K."/>
            <person name="Lindquist E.A."/>
            <person name="Lipzen A."/>
            <person name="Lundell T."/>
            <person name="Morin E."/>
            <person name="Murat C."/>
            <person name="Riley R."/>
            <person name="Ohm R."/>
            <person name="Sun H."/>
            <person name="Tunlid A."/>
            <person name="Henrissat B."/>
            <person name="Grigoriev I.V."/>
            <person name="Hibbett D.S."/>
            <person name="Martin F."/>
        </authorList>
    </citation>
    <scope>NUCLEOTIDE SEQUENCE [LARGE SCALE GENOMIC DNA]</scope>
    <source>
        <strain evidence="13">Zn</strain>
    </source>
</reference>
<feature type="compositionally biased region" description="Low complexity" evidence="11">
    <location>
        <begin position="1"/>
        <end position="17"/>
    </location>
</feature>
<dbReference type="SUPFAM" id="SSF140718">
    <property type="entry name" value="Mediator hinge subcomplex-like"/>
    <property type="match status" value="1"/>
</dbReference>
<feature type="region of interest" description="Disordered" evidence="11">
    <location>
        <begin position="44"/>
        <end position="71"/>
    </location>
</feature>
<sequence>MATSHSQSTPQPSSTVSLPEGLSADSVDTLPVLSAVLARLQNLSTPTTASSASPPTPSPSQAVSGTGPLTIKDIPAATDQLKHKLQRARAQVKELPDIDRSITEQQEEIRELEERIAKQRDVLEKLRQAG</sequence>
<dbReference type="Gene3D" id="6.10.280.10">
    <property type="entry name" value="Mediator complex, subunit Med21"/>
    <property type="match status" value="1"/>
</dbReference>
<evidence type="ECO:0000256" key="11">
    <source>
        <dbReference type="SAM" id="MobiDB-lite"/>
    </source>
</evidence>
<feature type="compositionally biased region" description="Low complexity" evidence="11">
    <location>
        <begin position="44"/>
        <end position="53"/>
    </location>
</feature>
<evidence type="ECO:0000256" key="5">
    <source>
        <dbReference type="ARBA" id="ARBA00023159"/>
    </source>
</evidence>
<comment type="subcellular location">
    <subcellularLocation>
        <location evidence="1 9">Nucleus</location>
    </subcellularLocation>
</comment>
<comment type="function">
    <text evidence="8 9">Component of the Mediator complex, a coactivator involved in the regulated transcription of nearly all RNA polymerase II-dependent genes. Mediator functions as a bridge to convey information from gene-specific regulatory proteins to the basal RNA polymerase II transcription machinery. Mediator is recruited to promoters by direct interactions with regulatory proteins and serves as a scaffold for the assembly of a functional preinitiation complex with RNA polymerase II and the general transcription factors.</text>
</comment>
<dbReference type="GO" id="GO:0016592">
    <property type="term" value="C:mediator complex"/>
    <property type="evidence" value="ECO:0007669"/>
    <property type="project" value="InterPro"/>
</dbReference>
<keyword evidence="4 9" id="KW-0805">Transcription regulation</keyword>
<keyword evidence="10" id="KW-0175">Coiled coil</keyword>
<evidence type="ECO:0000313" key="12">
    <source>
        <dbReference type="EMBL" id="KIN00844.1"/>
    </source>
</evidence>
<keyword evidence="5 9" id="KW-0010">Activator</keyword>
<gene>
    <name evidence="9" type="primary">MED9</name>
    <name evidence="12" type="ORF">OIDMADRAFT_93422</name>
</gene>
<feature type="coiled-coil region" evidence="10">
    <location>
        <begin position="95"/>
        <end position="129"/>
    </location>
</feature>
<evidence type="ECO:0000256" key="7">
    <source>
        <dbReference type="ARBA" id="ARBA00023242"/>
    </source>
</evidence>
<dbReference type="Proteomes" id="UP000054321">
    <property type="component" value="Unassembled WGS sequence"/>
</dbReference>
<evidence type="ECO:0000256" key="8">
    <source>
        <dbReference type="ARBA" id="ARBA00025687"/>
    </source>
</evidence>
<evidence type="ECO:0000256" key="9">
    <source>
        <dbReference type="RuleBase" id="RU364145"/>
    </source>
</evidence>
<dbReference type="GO" id="GO:0003712">
    <property type="term" value="F:transcription coregulator activity"/>
    <property type="evidence" value="ECO:0007669"/>
    <property type="project" value="InterPro"/>
</dbReference>